<evidence type="ECO:0000313" key="2">
    <source>
        <dbReference type="Proteomes" id="UP001062846"/>
    </source>
</evidence>
<name>A0ACC0NKG8_RHOML</name>
<evidence type="ECO:0000313" key="1">
    <source>
        <dbReference type="EMBL" id="KAI8553077.1"/>
    </source>
</evidence>
<dbReference type="EMBL" id="CM046393">
    <property type="protein sequence ID" value="KAI8553077.1"/>
    <property type="molecule type" value="Genomic_DNA"/>
</dbReference>
<keyword evidence="2" id="KW-1185">Reference proteome</keyword>
<gene>
    <name evidence="1" type="ORF">RHMOL_Rhmol06G0317200</name>
</gene>
<accession>A0ACC0NKG8</accession>
<organism evidence="1 2">
    <name type="scientific">Rhododendron molle</name>
    <name type="common">Chinese azalea</name>
    <name type="synonym">Azalea mollis</name>
    <dbReference type="NCBI Taxonomy" id="49168"/>
    <lineage>
        <taxon>Eukaryota</taxon>
        <taxon>Viridiplantae</taxon>
        <taxon>Streptophyta</taxon>
        <taxon>Embryophyta</taxon>
        <taxon>Tracheophyta</taxon>
        <taxon>Spermatophyta</taxon>
        <taxon>Magnoliopsida</taxon>
        <taxon>eudicotyledons</taxon>
        <taxon>Gunneridae</taxon>
        <taxon>Pentapetalae</taxon>
        <taxon>asterids</taxon>
        <taxon>Ericales</taxon>
        <taxon>Ericaceae</taxon>
        <taxon>Ericoideae</taxon>
        <taxon>Rhodoreae</taxon>
        <taxon>Rhododendron</taxon>
    </lineage>
</organism>
<proteinExistence type="predicted"/>
<dbReference type="Proteomes" id="UP001062846">
    <property type="component" value="Chromosome 6"/>
</dbReference>
<protein>
    <submittedName>
        <fullName evidence="1">Uncharacterized protein</fullName>
    </submittedName>
</protein>
<reference evidence="1" key="1">
    <citation type="submission" date="2022-02" db="EMBL/GenBank/DDBJ databases">
        <title>Plant Genome Project.</title>
        <authorList>
            <person name="Zhang R.-G."/>
        </authorList>
    </citation>
    <scope>NUCLEOTIDE SEQUENCE</scope>
    <source>
        <strain evidence="1">AT1</strain>
    </source>
</reference>
<sequence>MGGEEGEERESPLIPSVSDPAEEPFKRTGTIWTAMAHIITGVIGAGVLSLAWSMAQLGWVAGPLTIVVFAATTIFSANLLCDCYRSPDPECGPGRNQSYMEAVQLYLDLTKKDYFQGRKGDEFVECFYKRAYMEVESRILLHLLSVQGMELHLCTCFGTSIGISKDGLEARVEGLLRCLFNPPSGECPLTNIAIQKSNCYHKEGHEASCQYGDTTYMLLFGAVQIVVSQIPDFHNMAWLSIAATIMSFSYSFIGLGLGIAKVIENGVIKGSVGGVSADSVADKLWLDTLKSPPPENQNMKKASMGAIFIATFFYLCCGGFGYAALGSDTPGNLLTGFGFYEPYWLIDFANACIVVHLVGGYQLMGTLESKAMGDLGVEARDHQTPLVESSFSASSIEPIKRTGILWTAVAHIITGVIGSGVLSLAWSVAQLGWIAGPLTMLIFASITIVSAFSLCNCYRSPDPLRGPTRNTSYLAAVQMILGKRSAVVSSIFLRINYCKVGIVYTITAATSIRAILKSNCYHKEGHQAACDYGYTSYMLFFGFVQIVMSQIPNFRDTEWLSIVASIMSFSYSIIGSALGLAKVIGDGSIKGSIGGVPTSTAPQKVWLVAQAIGDIAFAFPFSVILIEIQDTLKSPPPEKVTMKKASATAISITTFFYLCCGGFGYAAFGNSAPGNLLTGFGFYEPYWLIDFANACIILHLVGGYQVFSQPLFADLEKLIAEKFPNSECIHENYVLKAPVLPAFRLNFLRLCFRTVYVAFITGIAIAFPYFNQVVGVAGSLNFWPLVIYFPVEMYIAQMNIRAWTRKWIALRVFTIVCLMVTLFALVGSIEGLIKARFG</sequence>
<comment type="caution">
    <text evidence="1">The sequence shown here is derived from an EMBL/GenBank/DDBJ whole genome shotgun (WGS) entry which is preliminary data.</text>
</comment>